<name>A0A1Y5IMT1_OSTTA</name>
<feature type="compositionally biased region" description="Low complexity" evidence="1">
    <location>
        <begin position="1"/>
        <end position="16"/>
    </location>
</feature>
<dbReference type="AlphaFoldDB" id="A0A1Y5IMT1"/>
<reference evidence="2" key="1">
    <citation type="submission" date="2017-04" db="EMBL/GenBank/DDBJ databases">
        <title>Population genomics of picophytoplankton unveils novel chromosome hypervariability.</title>
        <authorList>
            <consortium name="DOE Joint Genome Institute"/>
            <person name="Blanc-Mathieu R."/>
            <person name="Krasovec M."/>
            <person name="Hebrard M."/>
            <person name="Yau S."/>
            <person name="Desgranges E."/>
            <person name="Martin J."/>
            <person name="Schackwitz W."/>
            <person name="Kuo A."/>
            <person name="Salin G."/>
            <person name="Donnadieu C."/>
            <person name="Desdevises Y."/>
            <person name="Sanchez-Ferandin S."/>
            <person name="Moreau H."/>
            <person name="Rivals E."/>
            <person name="Grigoriev I.V."/>
            <person name="Grimsley N."/>
            <person name="Eyre-Walker A."/>
            <person name="Piganeau G."/>
        </authorList>
    </citation>
    <scope>NUCLEOTIDE SEQUENCE [LARGE SCALE GENOMIC DNA]</scope>
    <source>
        <strain evidence="2">RCC 1115</strain>
    </source>
</reference>
<organism evidence="2">
    <name type="scientific">Ostreococcus tauri</name>
    <name type="common">Marine green alga</name>
    <dbReference type="NCBI Taxonomy" id="70448"/>
    <lineage>
        <taxon>Eukaryota</taxon>
        <taxon>Viridiplantae</taxon>
        <taxon>Chlorophyta</taxon>
        <taxon>Mamiellophyceae</taxon>
        <taxon>Mamiellales</taxon>
        <taxon>Bathycoccaceae</taxon>
        <taxon>Ostreococcus</taxon>
    </lineage>
</organism>
<sequence>MSTARVVATTSTPATRSRARSRARDGGARATTRALPSDPYETNQLFAVAGATFALGACALALASRGDPEPCASCSGSGGDPNPYECTACKGSGLIMCRRCRGTGFVG</sequence>
<evidence type="ECO:0008006" key="3">
    <source>
        <dbReference type="Google" id="ProtNLM"/>
    </source>
</evidence>
<gene>
    <name evidence="2" type="ORF">BE221DRAFT_210077</name>
</gene>
<dbReference type="InterPro" id="IPR036410">
    <property type="entry name" value="HSP_DnaJ_Cys-rich_dom_sf"/>
</dbReference>
<accession>A0A1Y5IMT1</accession>
<dbReference type="EMBL" id="KZ155771">
    <property type="protein sequence ID" value="OUS49484.1"/>
    <property type="molecule type" value="Genomic_DNA"/>
</dbReference>
<protein>
    <recommendedName>
        <fullName evidence="3">Heat shock protein DnaJ, cysteine-rich domain</fullName>
    </recommendedName>
</protein>
<feature type="region of interest" description="Disordered" evidence="1">
    <location>
        <begin position="1"/>
        <end position="36"/>
    </location>
</feature>
<evidence type="ECO:0000256" key="1">
    <source>
        <dbReference type="SAM" id="MobiDB-lite"/>
    </source>
</evidence>
<dbReference type="Proteomes" id="UP000195557">
    <property type="component" value="Unassembled WGS sequence"/>
</dbReference>
<proteinExistence type="predicted"/>
<evidence type="ECO:0000313" key="2">
    <source>
        <dbReference type="EMBL" id="OUS49484.1"/>
    </source>
</evidence>
<dbReference type="SUPFAM" id="SSF57938">
    <property type="entry name" value="DnaJ/Hsp40 cysteine-rich domain"/>
    <property type="match status" value="1"/>
</dbReference>